<name>E1QLM1_DESB2</name>
<dbReference type="Pfam" id="PF13439">
    <property type="entry name" value="Glyco_transf_4"/>
    <property type="match status" value="1"/>
</dbReference>
<evidence type="ECO:0000259" key="1">
    <source>
        <dbReference type="Pfam" id="PF00534"/>
    </source>
</evidence>
<keyword evidence="3" id="KW-0808">Transferase</keyword>
<dbReference type="InterPro" id="IPR028098">
    <property type="entry name" value="Glyco_trans_4-like_N"/>
</dbReference>
<sequence length="397" mass="41423">MEQSSPQSAETNRAGGVLGVLALTSQYPNPAQPGAASFNRQLFAALAKLCRLSLVAPTPWPLWLRGRGAGRPAAGFPVRRPCYFYPPGFARQLHGWCYYFSARRAVLAAARASRPDVLLATWAYPDGWAGLRLAHALGLPLVLKLHGSDVNDQPNDPRRRPLIEAALAGAAAVVCPSQALAQRARELGAAAAKVFVAPNGVDTALFQPRDKAACRRELGLATDGPLLLFVGRLVEVKQPWLAIEALGRLPEARLIMLGEGPLRSRLAAQAAQAGLAGRVFWAGDQPHAQVARFMAAADCLCLTSRAEGSPNVVREALAAGLPVAAFAVGGVPELLTGNPHAALVTPGDAAALVRAVASLLGHASRPTEVAAASGALSWTDSAATLFGVLRRAAGKAA</sequence>
<dbReference type="Pfam" id="PF00534">
    <property type="entry name" value="Glycos_transf_1"/>
    <property type="match status" value="1"/>
</dbReference>
<dbReference type="Gene3D" id="3.40.50.2000">
    <property type="entry name" value="Glycogen Phosphorylase B"/>
    <property type="match status" value="2"/>
</dbReference>
<proteinExistence type="predicted"/>
<dbReference type="AlphaFoldDB" id="E1QLM1"/>
<dbReference type="HOGENOM" id="CLU_009583_2_4_7"/>
<evidence type="ECO:0000259" key="2">
    <source>
        <dbReference type="Pfam" id="PF13439"/>
    </source>
</evidence>
<dbReference type="Proteomes" id="UP000009047">
    <property type="component" value="Chromosome"/>
</dbReference>
<dbReference type="EMBL" id="CP002085">
    <property type="protein sequence ID" value="ADK86456.1"/>
    <property type="molecule type" value="Genomic_DNA"/>
</dbReference>
<dbReference type="InterPro" id="IPR050194">
    <property type="entry name" value="Glycosyltransferase_grp1"/>
</dbReference>
<dbReference type="STRING" id="644282.Deba_3103"/>
<dbReference type="InterPro" id="IPR001296">
    <property type="entry name" value="Glyco_trans_1"/>
</dbReference>
<dbReference type="GO" id="GO:0016757">
    <property type="term" value="F:glycosyltransferase activity"/>
    <property type="evidence" value="ECO:0007669"/>
    <property type="project" value="InterPro"/>
</dbReference>
<accession>E1QLM1</accession>
<evidence type="ECO:0000313" key="4">
    <source>
        <dbReference type="Proteomes" id="UP000009047"/>
    </source>
</evidence>
<dbReference type="PANTHER" id="PTHR45947">
    <property type="entry name" value="SULFOQUINOVOSYL TRANSFERASE SQD2"/>
    <property type="match status" value="1"/>
</dbReference>
<dbReference type="RefSeq" id="WP_013259893.1">
    <property type="nucleotide sequence ID" value="NC_014365.1"/>
</dbReference>
<dbReference type="KEGG" id="dbr:Deba_3103"/>
<feature type="domain" description="Glycosyl transferase family 1" evidence="1">
    <location>
        <begin position="213"/>
        <end position="360"/>
    </location>
</feature>
<dbReference type="CAZy" id="GT4">
    <property type="family name" value="Glycosyltransferase Family 4"/>
</dbReference>
<protein>
    <submittedName>
        <fullName evidence="3">Glycosyl transferase group 1</fullName>
    </submittedName>
</protein>
<gene>
    <name evidence="3" type="ordered locus">Deba_3103</name>
</gene>
<dbReference type="SUPFAM" id="SSF53756">
    <property type="entry name" value="UDP-Glycosyltransferase/glycogen phosphorylase"/>
    <property type="match status" value="1"/>
</dbReference>
<feature type="domain" description="Glycosyltransferase subfamily 4-like N-terminal" evidence="2">
    <location>
        <begin position="34"/>
        <end position="204"/>
    </location>
</feature>
<dbReference type="eggNOG" id="COG0438">
    <property type="taxonomic scope" value="Bacteria"/>
</dbReference>
<organism evidence="3 4">
    <name type="scientific">Desulfarculus baarsii (strain ATCC 33931 / DSM 2075 / LMG 7858 / VKM B-1802 / 2st14)</name>
    <dbReference type="NCBI Taxonomy" id="644282"/>
    <lineage>
        <taxon>Bacteria</taxon>
        <taxon>Pseudomonadati</taxon>
        <taxon>Thermodesulfobacteriota</taxon>
        <taxon>Desulfarculia</taxon>
        <taxon>Desulfarculales</taxon>
        <taxon>Desulfarculaceae</taxon>
        <taxon>Desulfarculus</taxon>
    </lineage>
</organism>
<reference evidence="3 4" key="1">
    <citation type="journal article" date="2010" name="Stand. Genomic Sci.">
        <title>Complete genome sequence of Desulfarculus baarsii type strain (2st14).</title>
        <authorList>
            <person name="Sun H."/>
            <person name="Spring S."/>
            <person name="Lapidus A."/>
            <person name="Davenport K."/>
            <person name="Del Rio T.G."/>
            <person name="Tice H."/>
            <person name="Nolan M."/>
            <person name="Copeland A."/>
            <person name="Cheng J.F."/>
            <person name="Lucas S."/>
            <person name="Tapia R."/>
            <person name="Goodwin L."/>
            <person name="Pitluck S."/>
            <person name="Ivanova N."/>
            <person name="Pagani I."/>
            <person name="Mavromatis K."/>
            <person name="Ovchinnikova G."/>
            <person name="Pati A."/>
            <person name="Chen A."/>
            <person name="Palaniappan K."/>
            <person name="Hauser L."/>
            <person name="Chang Y.J."/>
            <person name="Jeffries C.D."/>
            <person name="Detter J.C."/>
            <person name="Han C."/>
            <person name="Rohde M."/>
            <person name="Brambilla E."/>
            <person name="Goker M."/>
            <person name="Woyke T."/>
            <person name="Bristow J."/>
            <person name="Eisen J.A."/>
            <person name="Markowitz V."/>
            <person name="Hugenholtz P."/>
            <person name="Kyrpides N.C."/>
            <person name="Klenk H.P."/>
            <person name="Land M."/>
        </authorList>
    </citation>
    <scope>NUCLEOTIDE SEQUENCE [LARGE SCALE GENOMIC DNA]</scope>
    <source>
        <strain evidence="4">ATCC 33931 / DSM 2075 / LMG 7858 / VKM B-1802 / 2st14</strain>
    </source>
</reference>
<keyword evidence="4" id="KW-1185">Reference proteome</keyword>
<evidence type="ECO:0000313" key="3">
    <source>
        <dbReference type="EMBL" id="ADK86456.1"/>
    </source>
</evidence>
<dbReference type="PANTHER" id="PTHR45947:SF3">
    <property type="entry name" value="SULFOQUINOVOSYL TRANSFERASE SQD2"/>
    <property type="match status" value="1"/>
</dbReference>